<proteinExistence type="predicted"/>
<protein>
    <recommendedName>
        <fullName evidence="1">ATPase AAA-type core domain-containing protein</fullName>
    </recommendedName>
</protein>
<evidence type="ECO:0000313" key="2">
    <source>
        <dbReference type="EMBL" id="MCP2333133.1"/>
    </source>
</evidence>
<dbReference type="Pfam" id="PF13304">
    <property type="entry name" value="AAA_21"/>
    <property type="match status" value="1"/>
</dbReference>
<comment type="caution">
    <text evidence="2">The sequence shown here is derived from an EMBL/GenBank/DDBJ whole genome shotgun (WGS) entry which is preliminary data.</text>
</comment>
<organism evidence="2 3">
    <name type="scientific">Actinoalloteichus caeruleus DSM 43889</name>
    <dbReference type="NCBI Taxonomy" id="1120930"/>
    <lineage>
        <taxon>Bacteria</taxon>
        <taxon>Bacillati</taxon>
        <taxon>Actinomycetota</taxon>
        <taxon>Actinomycetes</taxon>
        <taxon>Pseudonocardiales</taxon>
        <taxon>Pseudonocardiaceae</taxon>
        <taxon>Actinoalloteichus</taxon>
        <taxon>Actinoalloteichus cyanogriseus</taxon>
    </lineage>
</organism>
<dbReference type="InterPro" id="IPR027417">
    <property type="entry name" value="P-loop_NTPase"/>
</dbReference>
<keyword evidence="3" id="KW-1185">Reference proteome</keyword>
<accession>A0ABT1JLW2</accession>
<dbReference type="SUPFAM" id="SSF52540">
    <property type="entry name" value="P-loop containing nucleoside triphosphate hydrolases"/>
    <property type="match status" value="1"/>
</dbReference>
<name>A0ABT1JLW2_ACTCY</name>
<evidence type="ECO:0000313" key="3">
    <source>
        <dbReference type="Proteomes" id="UP000791080"/>
    </source>
</evidence>
<evidence type="ECO:0000259" key="1">
    <source>
        <dbReference type="Pfam" id="PF13304"/>
    </source>
</evidence>
<sequence length="466" mass="51694">MHWVLSGCRSRQVCDAQGVETARTRQLGVVVVLLRFRAANHKSFRDEFELSMIRAGSAVGAGYDGDWADVTRRVAAIYGANASGKTTVLDALHFAVTAIRQSNVHWAERDTFPYHPFKLDQESARSPSRYEMDVVVDGIRHTYGFRSNGRGVVEEWLYSYPRGRRRVLFERDASSRTPYRFGRTLKGENATISKVTRDNALFLSTAASYRHEWLSTVRASILGKFDSFWRGNGATDRRLAAVKRILEGDNAEDRASVLLRVADVGITGVTVERAEVDEKFLELLRHVHDFVQAEHGAGEADFNDVLEDVSRRLRFSHAGAAPDTSVMLGLDEESHGTITWLTMALPALDVLRAGGVLVVDELDSSLHPVLTATLVRMFEEPATNTAGAQLLFSSHDVSLLGKLTRGQLERDEVWFTEKDSSGASQLYSLAEFRTPEAGNVEKRYLEGRFGATPIVDLGELVGATSK</sequence>
<feature type="domain" description="ATPase AAA-type core" evidence="1">
    <location>
        <begin position="74"/>
        <end position="400"/>
    </location>
</feature>
<dbReference type="PANTHER" id="PTHR40396:SF1">
    <property type="entry name" value="ATPASE AAA-TYPE CORE DOMAIN-CONTAINING PROTEIN"/>
    <property type="match status" value="1"/>
</dbReference>
<dbReference type="EMBL" id="AUBJ02000001">
    <property type="protein sequence ID" value="MCP2333133.1"/>
    <property type="molecule type" value="Genomic_DNA"/>
</dbReference>
<reference evidence="2 3" key="1">
    <citation type="submission" date="2013-07" db="EMBL/GenBank/DDBJ databases">
        <authorList>
            <consortium name="DOE Joint Genome Institute"/>
            <person name="Reeve W."/>
            <person name="Huntemann M."/>
            <person name="Han J."/>
            <person name="Chen A."/>
            <person name="Kyrpides N."/>
            <person name="Mavromatis K."/>
            <person name="Markowitz V."/>
            <person name="Palaniappan K."/>
            <person name="Ivanova N."/>
            <person name="Schaumberg A."/>
            <person name="Pati A."/>
            <person name="Liolios K."/>
            <person name="Nordberg H.P."/>
            <person name="Cantor M.N."/>
            <person name="Hua S.X."/>
            <person name="Woyke T."/>
        </authorList>
    </citation>
    <scope>NUCLEOTIDE SEQUENCE [LARGE SCALE GENOMIC DNA]</scope>
    <source>
        <strain evidence="2 3">DSM 43889</strain>
    </source>
</reference>
<dbReference type="PANTHER" id="PTHR40396">
    <property type="entry name" value="ATPASE-LIKE PROTEIN"/>
    <property type="match status" value="1"/>
</dbReference>
<dbReference type="InterPro" id="IPR003959">
    <property type="entry name" value="ATPase_AAA_core"/>
</dbReference>
<dbReference type="Gene3D" id="3.40.50.300">
    <property type="entry name" value="P-loop containing nucleotide triphosphate hydrolases"/>
    <property type="match status" value="1"/>
</dbReference>
<dbReference type="Proteomes" id="UP000791080">
    <property type="component" value="Unassembled WGS sequence"/>
</dbReference>
<gene>
    <name evidence="2" type="ORF">G443_003403</name>
</gene>
<reference evidence="2 3" key="2">
    <citation type="submission" date="2022-06" db="EMBL/GenBank/DDBJ databases">
        <title>Genomic Encyclopedia of Type Strains, Phase I: the one thousand microbial genomes (KMG-I) project.</title>
        <authorList>
            <person name="Kyrpides N."/>
        </authorList>
    </citation>
    <scope>NUCLEOTIDE SEQUENCE [LARGE SCALE GENOMIC DNA]</scope>
    <source>
        <strain evidence="2 3">DSM 43889</strain>
    </source>
</reference>